<evidence type="ECO:0000256" key="7">
    <source>
        <dbReference type="ARBA" id="ARBA00023033"/>
    </source>
</evidence>
<keyword evidence="4 8" id="KW-0479">Metal-binding</keyword>
<keyword evidence="7" id="KW-0503">Monooxygenase</keyword>
<dbReference type="AlphaFoldDB" id="A0A7R7XJQ0"/>
<dbReference type="Gene3D" id="1.10.630.10">
    <property type="entry name" value="Cytochrome P450"/>
    <property type="match status" value="1"/>
</dbReference>
<keyword evidence="6 8" id="KW-0408">Iron</keyword>
<evidence type="ECO:0008006" key="12">
    <source>
        <dbReference type="Google" id="ProtNLM"/>
    </source>
</evidence>
<reference evidence="10" key="1">
    <citation type="submission" date="2021-01" db="EMBL/GenBank/DDBJ databases">
        <authorList>
            <consortium name="Aspergillus puulaauensis MK2 genome sequencing consortium"/>
            <person name="Kazuki M."/>
            <person name="Futagami T."/>
        </authorList>
    </citation>
    <scope>NUCLEOTIDE SEQUENCE</scope>
    <source>
        <strain evidence="10">MK2</strain>
    </source>
</reference>
<dbReference type="GO" id="GO:0019748">
    <property type="term" value="P:secondary metabolic process"/>
    <property type="evidence" value="ECO:0007669"/>
    <property type="project" value="UniProtKB-ARBA"/>
</dbReference>
<keyword evidence="9" id="KW-1133">Transmembrane helix</keyword>
<evidence type="ECO:0000313" key="11">
    <source>
        <dbReference type="Proteomes" id="UP000654913"/>
    </source>
</evidence>
<evidence type="ECO:0000256" key="2">
    <source>
        <dbReference type="ARBA" id="ARBA00010617"/>
    </source>
</evidence>
<dbReference type="PRINTS" id="PR00465">
    <property type="entry name" value="EP450IV"/>
</dbReference>
<dbReference type="GO" id="GO:0004497">
    <property type="term" value="F:monooxygenase activity"/>
    <property type="evidence" value="ECO:0007669"/>
    <property type="project" value="UniProtKB-KW"/>
</dbReference>
<keyword evidence="3 8" id="KW-0349">Heme</keyword>
<dbReference type="InterPro" id="IPR036396">
    <property type="entry name" value="Cyt_P450_sf"/>
</dbReference>
<keyword evidence="9" id="KW-0812">Transmembrane</keyword>
<feature type="transmembrane region" description="Helical" evidence="9">
    <location>
        <begin position="12"/>
        <end position="30"/>
    </location>
</feature>
<protein>
    <recommendedName>
        <fullName evidence="12">Cytochrome P450</fullName>
    </recommendedName>
</protein>
<evidence type="ECO:0000313" key="10">
    <source>
        <dbReference type="EMBL" id="BCS22517.1"/>
    </source>
</evidence>
<evidence type="ECO:0000256" key="9">
    <source>
        <dbReference type="SAM" id="Phobius"/>
    </source>
</evidence>
<dbReference type="OrthoDB" id="1844152at2759"/>
<evidence type="ECO:0000256" key="5">
    <source>
        <dbReference type="ARBA" id="ARBA00023002"/>
    </source>
</evidence>
<dbReference type="InterPro" id="IPR001128">
    <property type="entry name" value="Cyt_P450"/>
</dbReference>
<dbReference type="KEGG" id="apuu:APUU_30742A"/>
<dbReference type="Proteomes" id="UP000654913">
    <property type="component" value="Chromosome 3"/>
</dbReference>
<dbReference type="RefSeq" id="XP_041554711.1">
    <property type="nucleotide sequence ID" value="XM_041701869.1"/>
</dbReference>
<dbReference type="InterPro" id="IPR002403">
    <property type="entry name" value="Cyt_P450_E_grp-IV"/>
</dbReference>
<keyword evidence="5" id="KW-0560">Oxidoreductase</keyword>
<dbReference type="GO" id="GO:0020037">
    <property type="term" value="F:heme binding"/>
    <property type="evidence" value="ECO:0007669"/>
    <property type="project" value="InterPro"/>
</dbReference>
<dbReference type="SUPFAM" id="SSF48264">
    <property type="entry name" value="Cytochrome P450"/>
    <property type="match status" value="1"/>
</dbReference>
<dbReference type="PANTHER" id="PTHR46206:SF2">
    <property type="entry name" value="CYTOCHROME P450 MONOOXYGENASE AUSG-RELATED"/>
    <property type="match status" value="1"/>
</dbReference>
<dbReference type="GeneID" id="64972522"/>
<keyword evidence="9" id="KW-0472">Membrane</keyword>
<evidence type="ECO:0000256" key="1">
    <source>
        <dbReference type="ARBA" id="ARBA00001971"/>
    </source>
</evidence>
<dbReference type="EMBL" id="AP024445">
    <property type="protein sequence ID" value="BCS22517.1"/>
    <property type="molecule type" value="Genomic_DNA"/>
</dbReference>
<comment type="cofactor">
    <cofactor evidence="1 8">
        <name>heme</name>
        <dbReference type="ChEBI" id="CHEBI:30413"/>
    </cofactor>
</comment>
<dbReference type="Pfam" id="PF00067">
    <property type="entry name" value="p450"/>
    <property type="match status" value="1"/>
</dbReference>
<sequence>MGTVHWFNHDYNSAGVALGVVLLAFLLAHIRARILNPSRLPVLNDRKWFEFGYGRATKRYIDDPEGLIRSGLKDADAFYLCTEAHWRLILSPKYADVIGGDNRFDLGQFVGEDFHAGIPGFEPLANIALESKILQTAVKTKLSRQTPKLVGPLSTETGLALDSNWSTKPDWHTVNLKDTMGQIVAQMVTRGFLGDDDLCRDPSWLQLIYDFLEDSFIAAHILRRWPMPTRLFASWFLPSCRKVRAELREVIKRLEPLLEKAEDPDSDSDVNALSWVKDASKGDAYDFTTLQLTLALASLDTSADLLAKAVCDIAENPDLVQDLRKEIIEVVGGEGMTKSSLQKLYLLDSAMKESQRLRPLGYSNMERYAKEKVILPDGLIIPKGTTIMVSACHMMDSSVWPNGDKYDGYRFANLRKNAKNSLTSPYQLTSTSADHMGFGHGKQACPGRHYAVVFGKILMCHLLLKYDFEVSLPEQGRTQLRGHNILPHSNIKINIKRRKEEISL</sequence>
<accession>A0A7R7XJQ0</accession>
<evidence type="ECO:0000256" key="8">
    <source>
        <dbReference type="PIRSR" id="PIRSR602403-1"/>
    </source>
</evidence>
<name>A0A7R7XJQ0_9EURO</name>
<evidence type="ECO:0000256" key="6">
    <source>
        <dbReference type="ARBA" id="ARBA00023004"/>
    </source>
</evidence>
<dbReference type="CDD" id="cd11041">
    <property type="entry name" value="CYP503A1-like"/>
    <property type="match status" value="1"/>
</dbReference>
<evidence type="ECO:0000256" key="3">
    <source>
        <dbReference type="ARBA" id="ARBA00022617"/>
    </source>
</evidence>
<comment type="similarity">
    <text evidence="2">Belongs to the cytochrome P450 family.</text>
</comment>
<organism evidence="10 11">
    <name type="scientific">Aspergillus puulaauensis</name>
    <dbReference type="NCBI Taxonomy" id="1220207"/>
    <lineage>
        <taxon>Eukaryota</taxon>
        <taxon>Fungi</taxon>
        <taxon>Dikarya</taxon>
        <taxon>Ascomycota</taxon>
        <taxon>Pezizomycotina</taxon>
        <taxon>Eurotiomycetes</taxon>
        <taxon>Eurotiomycetidae</taxon>
        <taxon>Eurotiales</taxon>
        <taxon>Aspergillaceae</taxon>
        <taxon>Aspergillus</taxon>
    </lineage>
</organism>
<reference evidence="10" key="2">
    <citation type="submission" date="2021-02" db="EMBL/GenBank/DDBJ databases">
        <title>Aspergillus puulaauensis MK2 genome sequence.</title>
        <authorList>
            <person name="Futagami T."/>
            <person name="Mori K."/>
            <person name="Kadooka C."/>
            <person name="Tanaka T."/>
        </authorList>
    </citation>
    <scope>NUCLEOTIDE SEQUENCE</scope>
    <source>
        <strain evidence="10">MK2</strain>
    </source>
</reference>
<dbReference type="GO" id="GO:0016705">
    <property type="term" value="F:oxidoreductase activity, acting on paired donors, with incorporation or reduction of molecular oxygen"/>
    <property type="evidence" value="ECO:0007669"/>
    <property type="project" value="InterPro"/>
</dbReference>
<dbReference type="PANTHER" id="PTHR46206">
    <property type="entry name" value="CYTOCHROME P450"/>
    <property type="match status" value="1"/>
</dbReference>
<feature type="binding site" description="axial binding residue" evidence="8">
    <location>
        <position position="445"/>
    </location>
    <ligand>
        <name>heme</name>
        <dbReference type="ChEBI" id="CHEBI:30413"/>
    </ligand>
    <ligandPart>
        <name>Fe</name>
        <dbReference type="ChEBI" id="CHEBI:18248"/>
    </ligandPart>
</feature>
<evidence type="ECO:0000256" key="4">
    <source>
        <dbReference type="ARBA" id="ARBA00022723"/>
    </source>
</evidence>
<dbReference type="GO" id="GO:0005506">
    <property type="term" value="F:iron ion binding"/>
    <property type="evidence" value="ECO:0007669"/>
    <property type="project" value="InterPro"/>
</dbReference>
<keyword evidence="11" id="KW-1185">Reference proteome</keyword>
<gene>
    <name evidence="10" type="ORF">APUU_30742A</name>
</gene>
<proteinExistence type="inferred from homology"/>